<gene>
    <name evidence="2" type="ORF">FFLO_03792</name>
</gene>
<dbReference type="GO" id="GO:0008237">
    <property type="term" value="F:metallopeptidase activity"/>
    <property type="evidence" value="ECO:0007669"/>
    <property type="project" value="InterPro"/>
</dbReference>
<dbReference type="EMBL" id="JABELV010000072">
    <property type="protein sequence ID" value="KAG7532164.1"/>
    <property type="molecule type" value="Genomic_DNA"/>
</dbReference>
<evidence type="ECO:0000313" key="2">
    <source>
        <dbReference type="EMBL" id="KAG7532164.1"/>
    </source>
</evidence>
<feature type="chain" id="PRO_5035468226" description="IgA peptidase M64" evidence="1">
    <location>
        <begin position="21"/>
        <end position="483"/>
    </location>
</feature>
<feature type="signal peptide" evidence="1">
    <location>
        <begin position="1"/>
        <end position="20"/>
    </location>
</feature>
<dbReference type="Proteomes" id="UP000812966">
    <property type="component" value="Unassembled WGS sequence"/>
</dbReference>
<evidence type="ECO:0000313" key="3">
    <source>
        <dbReference type="Proteomes" id="UP000812966"/>
    </source>
</evidence>
<dbReference type="Pfam" id="PF09471">
    <property type="entry name" value="Peptidase_M64"/>
    <property type="match status" value="1"/>
</dbReference>
<evidence type="ECO:0000256" key="1">
    <source>
        <dbReference type="SAM" id="SignalP"/>
    </source>
</evidence>
<dbReference type="Gene3D" id="3.40.390.10">
    <property type="entry name" value="Collagenase (Catalytic Domain)"/>
    <property type="match status" value="1"/>
</dbReference>
<keyword evidence="1" id="KW-0732">Signal</keyword>
<comment type="caution">
    <text evidence="2">The sequence shown here is derived from an EMBL/GenBank/DDBJ whole genome shotgun (WGS) entry which is preliminary data.</text>
</comment>
<protein>
    <recommendedName>
        <fullName evidence="4">IgA peptidase M64</fullName>
    </recommendedName>
</protein>
<name>A0A8K0JKQ1_9TREE</name>
<evidence type="ECO:0008006" key="4">
    <source>
        <dbReference type="Google" id="ProtNLM"/>
    </source>
</evidence>
<dbReference type="InterPro" id="IPR019026">
    <property type="entry name" value="Peptidase_M64_IgA"/>
</dbReference>
<dbReference type="InterPro" id="IPR024079">
    <property type="entry name" value="MetalloPept_cat_dom_sf"/>
</dbReference>
<organism evidence="2 3">
    <name type="scientific">Filobasidium floriforme</name>
    <dbReference type="NCBI Taxonomy" id="5210"/>
    <lineage>
        <taxon>Eukaryota</taxon>
        <taxon>Fungi</taxon>
        <taxon>Dikarya</taxon>
        <taxon>Basidiomycota</taxon>
        <taxon>Agaricomycotina</taxon>
        <taxon>Tremellomycetes</taxon>
        <taxon>Filobasidiales</taxon>
        <taxon>Filobasidiaceae</taxon>
        <taxon>Filobasidium</taxon>
    </lineage>
</organism>
<keyword evidence="3" id="KW-1185">Reference proteome</keyword>
<proteinExistence type="predicted"/>
<accession>A0A8K0JKQ1</accession>
<reference evidence="2" key="1">
    <citation type="submission" date="2020-04" db="EMBL/GenBank/DDBJ databases">
        <title>Analysis of mating type loci in Filobasidium floriforme.</title>
        <authorList>
            <person name="Nowrousian M."/>
        </authorList>
    </citation>
    <scope>NUCLEOTIDE SEQUENCE</scope>
    <source>
        <strain evidence="2">CBS 6242</strain>
    </source>
</reference>
<sequence length="483" mass="52319">MILFLGLLVLSFAIASPLDAANLGSQASFQISQDGPPQEELGHTMVPPLQGMVHRSLALSGPIANRINLVFFGDGYTHDEQEQFYKDAQKLTADIIKPNASYGPVAALLNIHAVFVPSNETGIGTHGQARNTVFGLYRPGSELRGVFYKHKRRVMQACDYWRTLGKGCDEPILLGNDPLYGGLGGTPTVITASKINGPLVLRHELGHTLIPAGEEYDGGYAYFGANSAPLSAVGDGLSWEHWLSEPDQKLRLEDSKVPLQAYPWQDLMSQPYKTQFSATNGSYSTALLRLSISGIPYESHLDISLNGVRVNYSIPSQSKGENDRAWIQVPLESGLGAYGDRSRQFELVVRLSEVGGSAPVTQGGKMLSSVELIEYGPAERFNKTPGYIGAFPTYDERGNLTLRPVRLGRSAGPVFNLSAVRVVQTDETCLMRDVTYPCESLPTAQPKTSLSVALLTGVHLSSSFLSCLPRGAIPSALRPGRPD</sequence>
<dbReference type="AlphaFoldDB" id="A0A8K0JKQ1"/>